<feature type="region of interest" description="Disordered" evidence="1">
    <location>
        <begin position="20"/>
        <end position="39"/>
    </location>
</feature>
<evidence type="ECO:0000313" key="2">
    <source>
        <dbReference type="EMBL" id="MBB6478790.1"/>
    </source>
</evidence>
<evidence type="ECO:0000256" key="1">
    <source>
        <dbReference type="SAM" id="MobiDB-lite"/>
    </source>
</evidence>
<organism evidence="2 3">
    <name type="scientific">Spirochaeta isovalerica</name>
    <dbReference type="NCBI Taxonomy" id="150"/>
    <lineage>
        <taxon>Bacteria</taxon>
        <taxon>Pseudomonadati</taxon>
        <taxon>Spirochaetota</taxon>
        <taxon>Spirochaetia</taxon>
        <taxon>Spirochaetales</taxon>
        <taxon>Spirochaetaceae</taxon>
        <taxon>Spirochaeta</taxon>
    </lineage>
</organism>
<gene>
    <name evidence="2" type="ORF">HNR50_000423</name>
</gene>
<keyword evidence="3" id="KW-1185">Reference proteome</keyword>
<proteinExistence type="predicted"/>
<sequence>MKIDGRKRCRTLLNMIGRTEPIAPPINAPTSARTNAPQKRPRNLIFKMKTLMVAAIVALKK</sequence>
<comment type="caution">
    <text evidence="2">The sequence shown here is derived from an EMBL/GenBank/DDBJ whole genome shotgun (WGS) entry which is preliminary data.</text>
</comment>
<accession>A0A841R6W9</accession>
<name>A0A841R6W9_9SPIO</name>
<dbReference type="EMBL" id="JACHGJ010000001">
    <property type="protein sequence ID" value="MBB6478790.1"/>
    <property type="molecule type" value="Genomic_DNA"/>
</dbReference>
<dbReference type="Proteomes" id="UP000587760">
    <property type="component" value="Unassembled WGS sequence"/>
</dbReference>
<dbReference type="AlphaFoldDB" id="A0A841R6W9"/>
<feature type="compositionally biased region" description="Polar residues" evidence="1">
    <location>
        <begin position="28"/>
        <end position="37"/>
    </location>
</feature>
<evidence type="ECO:0000313" key="3">
    <source>
        <dbReference type="Proteomes" id="UP000587760"/>
    </source>
</evidence>
<reference evidence="2 3" key="1">
    <citation type="submission" date="2020-08" db="EMBL/GenBank/DDBJ databases">
        <title>Genomic Encyclopedia of Type Strains, Phase IV (KMG-IV): sequencing the most valuable type-strain genomes for metagenomic binning, comparative biology and taxonomic classification.</title>
        <authorList>
            <person name="Goeker M."/>
        </authorList>
    </citation>
    <scope>NUCLEOTIDE SEQUENCE [LARGE SCALE GENOMIC DNA]</scope>
    <source>
        <strain evidence="2 3">DSM 2461</strain>
    </source>
</reference>
<dbReference type="RefSeq" id="WP_184743018.1">
    <property type="nucleotide sequence ID" value="NZ_JACHGJ010000001.1"/>
</dbReference>
<protein>
    <submittedName>
        <fullName evidence="2">Uncharacterized protein</fullName>
    </submittedName>
</protein>